<name>A0A8T3B0K7_DENNO</name>
<dbReference type="PANTHER" id="PTHR31286">
    <property type="entry name" value="GLYCINE-RICH CELL WALL STRUCTURAL PROTEIN 1.8-LIKE"/>
    <property type="match status" value="1"/>
</dbReference>
<dbReference type="Pfam" id="PF14111">
    <property type="entry name" value="DUF4283"/>
    <property type="match status" value="1"/>
</dbReference>
<protein>
    <recommendedName>
        <fullName evidence="1">DUF4283 domain-containing protein</fullName>
    </recommendedName>
</protein>
<keyword evidence="3" id="KW-1185">Reference proteome</keyword>
<organism evidence="2 3">
    <name type="scientific">Dendrobium nobile</name>
    <name type="common">Orchid</name>
    <dbReference type="NCBI Taxonomy" id="94219"/>
    <lineage>
        <taxon>Eukaryota</taxon>
        <taxon>Viridiplantae</taxon>
        <taxon>Streptophyta</taxon>
        <taxon>Embryophyta</taxon>
        <taxon>Tracheophyta</taxon>
        <taxon>Spermatophyta</taxon>
        <taxon>Magnoliopsida</taxon>
        <taxon>Liliopsida</taxon>
        <taxon>Asparagales</taxon>
        <taxon>Orchidaceae</taxon>
        <taxon>Epidendroideae</taxon>
        <taxon>Malaxideae</taxon>
        <taxon>Dendrobiinae</taxon>
        <taxon>Dendrobium</taxon>
    </lineage>
</organism>
<sequence>MLCSRPNDLLKVRRSGEGPTLCLRPDILLKTRRSAQGPTLCSRPDILLKARRSAEGPTLCSRPKVMFKARLPTNTRTSSRSGWMAVRRVEDPGFLVSSFKSKSFAEALSGSVSSERFPDLRHGSFRGLPSLWISEEEICALSLPFQFALVGFFPTKRPFLDAIRKFFFALKLKAEFSVTVLDQTHVLIKLSNELDYSRVFCHRSYMVNYCFMKITKWSHILEIGCESPVIPIWISFPKLRPHLFTPRILHALGSMFGNPLKVDSATSAGSRPSLARVLVELDVTRTYPKHIWLGPEDSGYIQNVQFEIFPDFCESCKCLGHLKGHCAPYAKNLLNSNLPLAENVFVEAQDVENRKLNENEVTCNPVSVVPQLDLVVPSPVVEAPLVITEVLAVSPFTHDELHLEGVNVSNLEVLSNNEGCIVAEPVMVNITQEVLTGLVSDLDNSGLTREVVGGNVASTPPNGVDPAVIIPIEVPVLVPEVGADPVTAVISDGSPTLGVVNSNGGVQL</sequence>
<dbReference type="InterPro" id="IPR025558">
    <property type="entry name" value="DUF4283"/>
</dbReference>
<proteinExistence type="predicted"/>
<evidence type="ECO:0000259" key="1">
    <source>
        <dbReference type="Pfam" id="PF14111"/>
    </source>
</evidence>
<evidence type="ECO:0000313" key="3">
    <source>
        <dbReference type="Proteomes" id="UP000829196"/>
    </source>
</evidence>
<accession>A0A8T3B0K7</accession>
<gene>
    <name evidence="2" type="ORF">KFK09_016816</name>
</gene>
<comment type="caution">
    <text evidence="2">The sequence shown here is derived from an EMBL/GenBank/DDBJ whole genome shotgun (WGS) entry which is preliminary data.</text>
</comment>
<feature type="domain" description="DUF4283" evidence="1">
    <location>
        <begin position="145"/>
        <end position="218"/>
    </location>
</feature>
<reference evidence="2" key="1">
    <citation type="journal article" date="2022" name="Front. Genet.">
        <title>Chromosome-Scale Assembly of the Dendrobium nobile Genome Provides Insights Into the Molecular Mechanism of the Biosynthesis of the Medicinal Active Ingredient of Dendrobium.</title>
        <authorList>
            <person name="Xu Q."/>
            <person name="Niu S.-C."/>
            <person name="Li K.-L."/>
            <person name="Zheng P.-J."/>
            <person name="Zhang X.-J."/>
            <person name="Jia Y."/>
            <person name="Liu Y."/>
            <person name="Niu Y.-X."/>
            <person name="Yu L.-H."/>
            <person name="Chen D.-F."/>
            <person name="Zhang G.-Q."/>
        </authorList>
    </citation>
    <scope>NUCLEOTIDE SEQUENCE</scope>
    <source>
        <tissue evidence="2">Leaf</tissue>
    </source>
</reference>
<dbReference type="Proteomes" id="UP000829196">
    <property type="component" value="Unassembled WGS sequence"/>
</dbReference>
<evidence type="ECO:0000313" key="2">
    <source>
        <dbReference type="EMBL" id="KAI0501871.1"/>
    </source>
</evidence>
<dbReference type="InterPro" id="IPR040256">
    <property type="entry name" value="At4g02000-like"/>
</dbReference>
<dbReference type="EMBL" id="JAGYWB010000012">
    <property type="protein sequence ID" value="KAI0501871.1"/>
    <property type="molecule type" value="Genomic_DNA"/>
</dbReference>
<dbReference type="PANTHER" id="PTHR31286:SF179">
    <property type="entry name" value="RNASE H TYPE-1 DOMAIN-CONTAINING PROTEIN"/>
    <property type="match status" value="1"/>
</dbReference>
<dbReference type="AlphaFoldDB" id="A0A8T3B0K7"/>